<dbReference type="PANTHER" id="PTHR10057:SF0">
    <property type="entry name" value="TRANSLOCATOR PROTEIN"/>
    <property type="match status" value="1"/>
</dbReference>
<evidence type="ECO:0000256" key="2">
    <source>
        <dbReference type="ARBA" id="ARBA00007524"/>
    </source>
</evidence>
<accession>A0A1F8GZ93</accession>
<dbReference type="FunFam" id="1.20.1260.100:FF:000001">
    <property type="entry name" value="translocator protein 2"/>
    <property type="match status" value="1"/>
</dbReference>
<dbReference type="CDD" id="cd15904">
    <property type="entry name" value="TSPO_MBR"/>
    <property type="match status" value="1"/>
</dbReference>
<evidence type="ECO:0000313" key="7">
    <source>
        <dbReference type="EMBL" id="OGN29946.1"/>
    </source>
</evidence>
<feature type="transmembrane region" description="Helical" evidence="6">
    <location>
        <begin position="79"/>
        <end position="102"/>
    </location>
</feature>
<feature type="transmembrane region" description="Helical" evidence="6">
    <location>
        <begin position="122"/>
        <end position="143"/>
    </location>
</feature>
<feature type="transmembrane region" description="Helical" evidence="6">
    <location>
        <begin position="231"/>
        <end position="252"/>
    </location>
</feature>
<reference evidence="7 8" key="1">
    <citation type="journal article" date="2016" name="Nat. Commun.">
        <title>Thousands of microbial genomes shed light on interconnected biogeochemical processes in an aquifer system.</title>
        <authorList>
            <person name="Anantharaman K."/>
            <person name="Brown C.T."/>
            <person name="Hug L.A."/>
            <person name="Sharon I."/>
            <person name="Castelle C.J."/>
            <person name="Probst A.J."/>
            <person name="Thomas B.C."/>
            <person name="Singh A."/>
            <person name="Wilkins M.J."/>
            <person name="Karaoz U."/>
            <person name="Brodie E.L."/>
            <person name="Williams K.H."/>
            <person name="Hubbard S.S."/>
            <person name="Banfield J.F."/>
        </authorList>
    </citation>
    <scope>NUCLEOTIDE SEQUENCE [LARGE SCALE GENOMIC DNA]</scope>
</reference>
<sequence>METVPLTQWKRILAAVRIFWHEHRNVRRTVGALCIIVGLAALLTPLTPGSWLIPIGLEILGFRLLLWEKIKTRIMRINNFFKFIIAIVVSELAGVIGAVFTTSAIPTWYAGLAKPALNPPSWVFGPVWTTLFALIGVALFLVWRKDFQVTNPLFENTRRAWNPWSERLWRGDWQKFNTMAIFALQYILNIAWSLVFFGLHRPDAAFFVLIALWFSIVYLIFNFYRYSKLAAWLLVPYLLWVAFAGYLNYSIWTINAGESVVPEPVACTMEAKLCSDGSYVARTGPNCEFPACP</sequence>
<feature type="transmembrane region" description="Helical" evidence="6">
    <location>
        <begin position="204"/>
        <end position="224"/>
    </location>
</feature>
<name>A0A1F8GZ93_9BACT</name>
<keyword evidence="5 6" id="KW-0472">Membrane</keyword>
<evidence type="ECO:0000256" key="3">
    <source>
        <dbReference type="ARBA" id="ARBA00022692"/>
    </source>
</evidence>
<evidence type="ECO:0000256" key="6">
    <source>
        <dbReference type="SAM" id="Phobius"/>
    </source>
</evidence>
<evidence type="ECO:0000256" key="1">
    <source>
        <dbReference type="ARBA" id="ARBA00004141"/>
    </source>
</evidence>
<protein>
    <recommendedName>
        <fullName evidence="9">TspO protein</fullName>
    </recommendedName>
</protein>
<proteinExistence type="inferred from homology"/>
<dbReference type="InterPro" id="IPR038330">
    <property type="entry name" value="TspO/MBR-related_sf"/>
</dbReference>
<keyword evidence="4 6" id="KW-1133">Transmembrane helix</keyword>
<dbReference type="GO" id="GO:0033013">
    <property type="term" value="P:tetrapyrrole metabolic process"/>
    <property type="evidence" value="ECO:0007669"/>
    <property type="project" value="UniProtKB-ARBA"/>
</dbReference>
<evidence type="ECO:0000313" key="8">
    <source>
        <dbReference type="Proteomes" id="UP000179047"/>
    </source>
</evidence>
<evidence type="ECO:0000256" key="5">
    <source>
        <dbReference type="ARBA" id="ARBA00023136"/>
    </source>
</evidence>
<dbReference type="Proteomes" id="UP000179047">
    <property type="component" value="Unassembled WGS sequence"/>
</dbReference>
<evidence type="ECO:0008006" key="9">
    <source>
        <dbReference type="Google" id="ProtNLM"/>
    </source>
</evidence>
<dbReference type="EMBL" id="MGKP01000001">
    <property type="protein sequence ID" value="OGN29946.1"/>
    <property type="molecule type" value="Genomic_DNA"/>
</dbReference>
<comment type="caution">
    <text evidence="7">The sequence shown here is derived from an EMBL/GenBank/DDBJ whole genome shotgun (WGS) entry which is preliminary data.</text>
</comment>
<dbReference type="Gene3D" id="1.20.1260.100">
    <property type="entry name" value="TspO/MBR protein"/>
    <property type="match status" value="1"/>
</dbReference>
<feature type="transmembrane region" description="Helical" evidence="6">
    <location>
        <begin position="26"/>
        <end position="43"/>
    </location>
</feature>
<dbReference type="STRING" id="1802701.A3A33_01325"/>
<keyword evidence="3 6" id="KW-0812">Transmembrane</keyword>
<dbReference type="AlphaFoldDB" id="A0A1F8GZ93"/>
<gene>
    <name evidence="7" type="ORF">A3A33_01325</name>
</gene>
<feature type="transmembrane region" description="Helical" evidence="6">
    <location>
        <begin position="49"/>
        <end position="67"/>
    </location>
</feature>
<organism evidence="7 8">
    <name type="scientific">Candidatus Yanofskybacteria bacterium RIFCSPLOWO2_01_FULL_49_25</name>
    <dbReference type="NCBI Taxonomy" id="1802701"/>
    <lineage>
        <taxon>Bacteria</taxon>
        <taxon>Candidatus Yanofskyibacteriota</taxon>
    </lineage>
</organism>
<dbReference type="GO" id="GO:0016020">
    <property type="term" value="C:membrane"/>
    <property type="evidence" value="ECO:0007669"/>
    <property type="project" value="UniProtKB-SubCell"/>
</dbReference>
<dbReference type="InterPro" id="IPR004307">
    <property type="entry name" value="TspO_MBR"/>
</dbReference>
<dbReference type="Pfam" id="PF03073">
    <property type="entry name" value="TspO_MBR"/>
    <property type="match status" value="1"/>
</dbReference>
<dbReference type="PANTHER" id="PTHR10057">
    <property type="entry name" value="PERIPHERAL-TYPE BENZODIAZEPINE RECEPTOR"/>
    <property type="match status" value="1"/>
</dbReference>
<comment type="subcellular location">
    <subcellularLocation>
        <location evidence="1">Membrane</location>
        <topology evidence="1">Multi-pass membrane protein</topology>
    </subcellularLocation>
</comment>
<comment type="similarity">
    <text evidence="2">Belongs to the TspO/BZRP family.</text>
</comment>
<feature type="transmembrane region" description="Helical" evidence="6">
    <location>
        <begin position="176"/>
        <end position="198"/>
    </location>
</feature>
<evidence type="ECO:0000256" key="4">
    <source>
        <dbReference type="ARBA" id="ARBA00022989"/>
    </source>
</evidence>